<comment type="subcellular location">
    <subcellularLocation>
        <location evidence="1">Plastid</location>
        <location evidence="1">Chloroplast</location>
    </subcellularLocation>
</comment>
<dbReference type="SUPFAM" id="SSF48613">
    <property type="entry name" value="Heme oxygenase-like"/>
    <property type="match status" value="1"/>
</dbReference>
<dbReference type="PANTHER" id="PTHR35703:SF1">
    <property type="entry name" value="INACTIVE HEME OXYGENASE 2, CHLOROPLASTIC-RELATED"/>
    <property type="match status" value="1"/>
</dbReference>
<accession>A0AAV8HD74</accession>
<dbReference type="GO" id="GO:0006788">
    <property type="term" value="P:heme oxidation"/>
    <property type="evidence" value="ECO:0007669"/>
    <property type="project" value="InterPro"/>
</dbReference>
<name>A0AAV8HD74_9POAL</name>
<dbReference type="Proteomes" id="UP001140206">
    <property type="component" value="Chromosome 1"/>
</dbReference>
<proteinExistence type="inferred from homology"/>
<evidence type="ECO:0000256" key="2">
    <source>
        <dbReference type="ARBA" id="ARBA00006134"/>
    </source>
</evidence>
<sequence>MLSSLSPCPSPNLLFSNSKPLSLNPNPRRLSFPLHCSNSTTTSTSTSTSTPATAVPTPSTDEVPQKRWRQRKFYPGEDEGICEEMRFVAMRLRDESAESAESEAMEKDDENTWQPSMEGFLKYLVDSKLVFETVERIIDESTNESYAYFRQSGLERTASLTKDIESFKEQGFAIPEPSPPGVSYSTYLKELAESSAPSFLCHRYNIYFAHATGGVGIGKQAFQKLLEERKFEFYNWEGRKLEFYNWDSDPQVLLKDLRDSLNKLSKHWTRNEKNTCLKEATKSFVYLGKIVRLIILL</sequence>
<dbReference type="GO" id="GO:0004392">
    <property type="term" value="F:heme oxygenase (decyclizing) activity"/>
    <property type="evidence" value="ECO:0007669"/>
    <property type="project" value="InterPro"/>
</dbReference>
<dbReference type="EMBL" id="JAMFTS010000001">
    <property type="protein sequence ID" value="KAJ4814629.1"/>
    <property type="molecule type" value="Genomic_DNA"/>
</dbReference>
<keyword evidence="9" id="KW-1185">Reference proteome</keyword>
<organism evidence="8 9">
    <name type="scientific">Rhynchospora pubera</name>
    <dbReference type="NCBI Taxonomy" id="906938"/>
    <lineage>
        <taxon>Eukaryota</taxon>
        <taxon>Viridiplantae</taxon>
        <taxon>Streptophyta</taxon>
        <taxon>Embryophyta</taxon>
        <taxon>Tracheophyta</taxon>
        <taxon>Spermatophyta</taxon>
        <taxon>Magnoliopsida</taxon>
        <taxon>Liliopsida</taxon>
        <taxon>Poales</taxon>
        <taxon>Cyperaceae</taxon>
        <taxon>Cyperoideae</taxon>
        <taxon>Rhynchosporeae</taxon>
        <taxon>Rhynchospora</taxon>
    </lineage>
</organism>
<evidence type="ECO:0000256" key="3">
    <source>
        <dbReference type="ARBA" id="ARBA00022528"/>
    </source>
</evidence>
<comment type="similarity">
    <text evidence="2">Belongs to the heme oxygenase family.</text>
</comment>
<dbReference type="Gene3D" id="1.20.910.10">
    <property type="entry name" value="Heme oxygenase-like"/>
    <property type="match status" value="1"/>
</dbReference>
<dbReference type="PANTHER" id="PTHR35703">
    <property type="entry name" value="HEME OXYGENASE 1, CHLOROPLASTIC-RELATED"/>
    <property type="match status" value="1"/>
</dbReference>
<feature type="compositionally biased region" description="Low complexity" evidence="7">
    <location>
        <begin position="39"/>
        <end position="60"/>
    </location>
</feature>
<feature type="compositionally biased region" description="Low complexity" evidence="7">
    <location>
        <begin position="1"/>
        <end position="18"/>
    </location>
</feature>
<evidence type="ECO:0000256" key="7">
    <source>
        <dbReference type="SAM" id="MobiDB-lite"/>
    </source>
</evidence>
<dbReference type="GO" id="GO:0010024">
    <property type="term" value="P:phytochromobilin biosynthetic process"/>
    <property type="evidence" value="ECO:0007669"/>
    <property type="project" value="TreeGrafter"/>
</dbReference>
<dbReference type="AlphaFoldDB" id="A0AAV8HD74"/>
<feature type="region of interest" description="Disordered" evidence="7">
    <location>
        <begin position="1"/>
        <end position="64"/>
    </location>
</feature>
<dbReference type="InterPro" id="IPR002051">
    <property type="entry name" value="Haem_Oase"/>
</dbReference>
<evidence type="ECO:0000256" key="6">
    <source>
        <dbReference type="ARBA" id="ARBA00022946"/>
    </source>
</evidence>
<keyword evidence="3" id="KW-0150">Chloroplast</keyword>
<evidence type="ECO:0000313" key="8">
    <source>
        <dbReference type="EMBL" id="KAJ4814629.1"/>
    </source>
</evidence>
<evidence type="ECO:0000256" key="5">
    <source>
        <dbReference type="ARBA" id="ARBA00022640"/>
    </source>
</evidence>
<dbReference type="Pfam" id="PF01126">
    <property type="entry name" value="Heme_oxygenase"/>
    <property type="match status" value="1"/>
</dbReference>
<comment type="caution">
    <text evidence="8">The sequence shown here is derived from an EMBL/GenBank/DDBJ whole genome shotgun (WGS) entry which is preliminary data.</text>
</comment>
<dbReference type="GO" id="GO:0009507">
    <property type="term" value="C:chloroplast"/>
    <property type="evidence" value="ECO:0007669"/>
    <property type="project" value="UniProtKB-SubCell"/>
</dbReference>
<keyword evidence="5" id="KW-0934">Plastid</keyword>
<dbReference type="InterPro" id="IPR016053">
    <property type="entry name" value="Haem_Oase-like"/>
</dbReference>
<keyword evidence="6" id="KW-0809">Transit peptide</keyword>
<reference evidence="8" key="1">
    <citation type="submission" date="2022-08" db="EMBL/GenBank/DDBJ databases">
        <authorList>
            <person name="Marques A."/>
        </authorList>
    </citation>
    <scope>NUCLEOTIDE SEQUENCE</scope>
    <source>
        <strain evidence="8">RhyPub2mFocal</strain>
        <tissue evidence="8">Leaves</tissue>
    </source>
</reference>
<evidence type="ECO:0000313" key="9">
    <source>
        <dbReference type="Proteomes" id="UP001140206"/>
    </source>
</evidence>
<dbReference type="CDD" id="cd19165">
    <property type="entry name" value="HemeO"/>
    <property type="match status" value="1"/>
</dbReference>
<dbReference type="InterPro" id="IPR016951">
    <property type="entry name" value="Haem_Oase_decyc_pln"/>
</dbReference>
<dbReference type="InterPro" id="IPR016084">
    <property type="entry name" value="Haem_Oase-like_multi-hlx"/>
</dbReference>
<evidence type="ECO:0000256" key="4">
    <source>
        <dbReference type="ARBA" id="ARBA00022531"/>
    </source>
</evidence>
<dbReference type="GO" id="GO:0015979">
    <property type="term" value="P:photosynthesis"/>
    <property type="evidence" value="ECO:0007669"/>
    <property type="project" value="UniProtKB-KW"/>
</dbReference>
<gene>
    <name evidence="8" type="ORF">LUZ62_027195</name>
</gene>
<evidence type="ECO:0000256" key="1">
    <source>
        <dbReference type="ARBA" id="ARBA00004229"/>
    </source>
</evidence>
<protein>
    <submittedName>
        <fullName evidence="8">Heme oxygenase 2</fullName>
    </submittedName>
</protein>
<keyword evidence="4" id="KW-0602">Photosynthesis</keyword>